<keyword evidence="7" id="KW-1185">Reference proteome</keyword>
<evidence type="ECO:0000313" key="7">
    <source>
        <dbReference type="Proteomes" id="UP001525890"/>
    </source>
</evidence>
<evidence type="ECO:0000313" key="6">
    <source>
        <dbReference type="EMBL" id="MCT7968407.1"/>
    </source>
</evidence>
<evidence type="ECO:0000256" key="2">
    <source>
        <dbReference type="ARBA" id="ARBA00022723"/>
    </source>
</evidence>
<sequence length="139" mass="15491">MDGKCLCGAITVTTPDKKSIDACHCGMCRRWGGGPALGVACGSDVQIDNVDKLKVYKSSEWAERAFCGECGTHIFYRLLPTNQYFIPAGLFQNGIEFEFKEQIFIDMKPSYYEFANQTLNMTEAEVFAKFALSENIEGT</sequence>
<dbReference type="InterPro" id="IPR006913">
    <property type="entry name" value="CENP-V/GFA"/>
</dbReference>
<dbReference type="PROSITE" id="PS51891">
    <property type="entry name" value="CENP_V_GFA"/>
    <property type="match status" value="1"/>
</dbReference>
<evidence type="ECO:0000259" key="5">
    <source>
        <dbReference type="PROSITE" id="PS51891"/>
    </source>
</evidence>
<reference evidence="6 7" key="1">
    <citation type="journal article" date="2022" name="Front. Microbiol.">
        <title>High genomic differentiation and limited gene flow indicate recent cryptic speciation within the genus Laspinema (cyanobacteria).</title>
        <authorList>
            <person name="Stanojkovic A."/>
            <person name="Skoupy S."/>
            <person name="Skaloud P."/>
            <person name="Dvorak P."/>
        </authorList>
    </citation>
    <scope>NUCLEOTIDE SEQUENCE [LARGE SCALE GENOMIC DNA]</scope>
    <source>
        <strain evidence="6 7">D2a</strain>
    </source>
</reference>
<dbReference type="InterPro" id="IPR011057">
    <property type="entry name" value="Mss4-like_sf"/>
</dbReference>
<evidence type="ECO:0000256" key="4">
    <source>
        <dbReference type="ARBA" id="ARBA00023239"/>
    </source>
</evidence>
<feature type="domain" description="CENP-V/GFA" evidence="5">
    <location>
        <begin position="1"/>
        <end position="113"/>
    </location>
</feature>
<dbReference type="PANTHER" id="PTHR33337">
    <property type="entry name" value="GFA DOMAIN-CONTAINING PROTEIN"/>
    <property type="match status" value="1"/>
</dbReference>
<dbReference type="Pfam" id="PF04828">
    <property type="entry name" value="GFA"/>
    <property type="match status" value="1"/>
</dbReference>
<dbReference type="Proteomes" id="UP001525890">
    <property type="component" value="Unassembled WGS sequence"/>
</dbReference>
<protein>
    <submittedName>
        <fullName evidence="6">GFA family protein</fullName>
    </submittedName>
</protein>
<comment type="similarity">
    <text evidence="1">Belongs to the Gfa family.</text>
</comment>
<keyword evidence="3" id="KW-0862">Zinc</keyword>
<organism evidence="6 7">
    <name type="scientific">Laspinema palackyanum D2a</name>
    <dbReference type="NCBI Taxonomy" id="2953684"/>
    <lineage>
        <taxon>Bacteria</taxon>
        <taxon>Bacillati</taxon>
        <taxon>Cyanobacteriota</taxon>
        <taxon>Cyanophyceae</taxon>
        <taxon>Oscillatoriophycideae</taxon>
        <taxon>Oscillatoriales</taxon>
        <taxon>Laspinemataceae</taxon>
        <taxon>Laspinema</taxon>
        <taxon>Laspinema palackyanum</taxon>
    </lineage>
</organism>
<proteinExistence type="inferred from homology"/>
<accession>A0ABT2MYE2</accession>
<keyword evidence="2" id="KW-0479">Metal-binding</keyword>
<dbReference type="SUPFAM" id="SSF51316">
    <property type="entry name" value="Mss4-like"/>
    <property type="match status" value="1"/>
</dbReference>
<evidence type="ECO:0000256" key="3">
    <source>
        <dbReference type="ARBA" id="ARBA00022833"/>
    </source>
</evidence>
<comment type="caution">
    <text evidence="6">The sequence shown here is derived from an EMBL/GenBank/DDBJ whole genome shotgun (WGS) entry which is preliminary data.</text>
</comment>
<dbReference type="PANTHER" id="PTHR33337:SF40">
    <property type="entry name" value="CENP-V_GFA DOMAIN-CONTAINING PROTEIN-RELATED"/>
    <property type="match status" value="1"/>
</dbReference>
<name>A0ABT2MYE2_9CYAN</name>
<evidence type="ECO:0000256" key="1">
    <source>
        <dbReference type="ARBA" id="ARBA00005495"/>
    </source>
</evidence>
<gene>
    <name evidence="6" type="ORF">NG799_19035</name>
</gene>
<dbReference type="EMBL" id="JAMXFF010000031">
    <property type="protein sequence ID" value="MCT7968407.1"/>
    <property type="molecule type" value="Genomic_DNA"/>
</dbReference>
<keyword evidence="4" id="KW-0456">Lyase</keyword>
<dbReference type="RefSeq" id="WP_368007925.1">
    <property type="nucleotide sequence ID" value="NZ_JAMXFF010000031.1"/>
</dbReference>
<dbReference type="Gene3D" id="3.90.1590.10">
    <property type="entry name" value="glutathione-dependent formaldehyde- activating enzyme (gfa)"/>
    <property type="match status" value="1"/>
</dbReference>